<dbReference type="AlphaFoldDB" id="G5J7R6"/>
<dbReference type="RefSeq" id="WP_007311552.1">
    <property type="nucleotide sequence ID" value="NZ_AESD01000522.1"/>
</dbReference>
<dbReference type="EMBL" id="AESD01000522">
    <property type="protein sequence ID" value="EHJ11781.1"/>
    <property type="molecule type" value="Genomic_DNA"/>
</dbReference>
<organism evidence="3 4">
    <name type="scientific">Crocosphaera watsonii WH 0003</name>
    <dbReference type="NCBI Taxonomy" id="423471"/>
    <lineage>
        <taxon>Bacteria</taxon>
        <taxon>Bacillati</taxon>
        <taxon>Cyanobacteriota</taxon>
        <taxon>Cyanophyceae</taxon>
        <taxon>Oscillatoriophycideae</taxon>
        <taxon>Chroococcales</taxon>
        <taxon>Aphanothecaceae</taxon>
        <taxon>Crocosphaera</taxon>
    </lineage>
</organism>
<comment type="caution">
    <text evidence="3">The sequence shown here is derived from an EMBL/GenBank/DDBJ whole genome shotgun (WGS) entry which is preliminary data.</text>
</comment>
<protein>
    <submittedName>
        <fullName evidence="3">Putative aldo/keto reductase</fullName>
    </submittedName>
</protein>
<dbReference type="CDD" id="cd19084">
    <property type="entry name" value="AKR_AKR11B1-like"/>
    <property type="match status" value="1"/>
</dbReference>
<dbReference type="Proteomes" id="UP000003477">
    <property type="component" value="Unassembled WGS sequence"/>
</dbReference>
<dbReference type="Pfam" id="PF00248">
    <property type="entry name" value="Aldo_ket_red"/>
    <property type="match status" value="1"/>
</dbReference>
<dbReference type="PANTHER" id="PTHR43364">
    <property type="entry name" value="NADH-SPECIFIC METHYLGLYOXAL REDUCTASE-RELATED"/>
    <property type="match status" value="1"/>
</dbReference>
<reference evidence="3 4" key="1">
    <citation type="journal article" date="2011" name="Front. Microbiol.">
        <title>Two Strains of Crocosphaera watsonii with Highly Conserved Genomes are Distinguished by Strain-Specific Features.</title>
        <authorList>
            <person name="Bench S.R."/>
            <person name="Ilikchyan I.N."/>
            <person name="Tripp H.J."/>
            <person name="Zehr J.P."/>
        </authorList>
    </citation>
    <scope>NUCLEOTIDE SEQUENCE [LARGE SCALE GENOMIC DNA]</scope>
    <source>
        <strain evidence="3 4">WH 0003</strain>
    </source>
</reference>
<name>G5J7R6_CROWT</name>
<evidence type="ECO:0000259" key="2">
    <source>
        <dbReference type="Pfam" id="PF00248"/>
    </source>
</evidence>
<dbReference type="PATRIC" id="fig|423471.3.peg.3284"/>
<dbReference type="GO" id="GO:0005829">
    <property type="term" value="C:cytosol"/>
    <property type="evidence" value="ECO:0007669"/>
    <property type="project" value="TreeGrafter"/>
</dbReference>
<gene>
    <name evidence="3" type="ORF">CWATWH0003_3502</name>
</gene>
<dbReference type="SUPFAM" id="SSF51430">
    <property type="entry name" value="NAD(P)-linked oxidoreductase"/>
    <property type="match status" value="1"/>
</dbReference>
<dbReference type="PANTHER" id="PTHR43364:SF4">
    <property type="entry name" value="NAD(P)-LINKED OXIDOREDUCTASE SUPERFAMILY PROTEIN"/>
    <property type="match status" value="1"/>
</dbReference>
<dbReference type="InterPro" id="IPR050523">
    <property type="entry name" value="AKR_Detox_Biosynth"/>
</dbReference>
<evidence type="ECO:0000256" key="1">
    <source>
        <dbReference type="ARBA" id="ARBA00023002"/>
    </source>
</evidence>
<dbReference type="InterPro" id="IPR023210">
    <property type="entry name" value="NADP_OxRdtase_dom"/>
</dbReference>
<dbReference type="GeneID" id="88767030"/>
<dbReference type="InterPro" id="IPR036812">
    <property type="entry name" value="NAD(P)_OxRdtase_dom_sf"/>
</dbReference>
<dbReference type="GO" id="GO:0016491">
    <property type="term" value="F:oxidoreductase activity"/>
    <property type="evidence" value="ECO:0007669"/>
    <property type="project" value="UniProtKB-KW"/>
</dbReference>
<sequence>MEYVKLHNTDLKISRLIFGCEPLGGTDWGKIDENLLEKAINQAINLGINCFDVADVYGLGRAEERLSQILGPKRHDSVIISKFGVNWEKPIGKARAKTFLDCSPKRVVNALENSLKRLKLDCISVYLIHWPDPKTPIQETLEALLQCQTEGKIRYFGVSNFPLTLLQEAHQNISIPIVELQYNLIDRSPEQHLLNYSQQEKINVLGYGALAQGLLTGKFNSDTRFEKDDRRHRLPNFRPDVLGKNLQIIDKLKILGQRHGKTPSQVAIRWILDNPSISATIVGAKNPQQITNNVGALDWQLTDEELMELN</sequence>
<accession>G5J7R6</accession>
<dbReference type="Gene3D" id="3.20.20.100">
    <property type="entry name" value="NADP-dependent oxidoreductase domain"/>
    <property type="match status" value="1"/>
</dbReference>
<proteinExistence type="predicted"/>
<evidence type="ECO:0000313" key="4">
    <source>
        <dbReference type="Proteomes" id="UP000003477"/>
    </source>
</evidence>
<keyword evidence="1" id="KW-0560">Oxidoreductase</keyword>
<feature type="domain" description="NADP-dependent oxidoreductase" evidence="2">
    <location>
        <begin position="16"/>
        <end position="308"/>
    </location>
</feature>
<evidence type="ECO:0000313" key="3">
    <source>
        <dbReference type="EMBL" id="EHJ11781.1"/>
    </source>
</evidence>